<dbReference type="InterPro" id="IPR003610">
    <property type="entry name" value="CBM5/12"/>
</dbReference>
<evidence type="ECO:0000256" key="3">
    <source>
        <dbReference type="SAM" id="SignalP"/>
    </source>
</evidence>
<feature type="chain" id="PRO_5035200055" description="LTD domain-containing protein" evidence="3">
    <location>
        <begin position="33"/>
        <end position="964"/>
    </location>
</feature>
<dbReference type="EMBL" id="BMMX01000009">
    <property type="protein sequence ID" value="GGK91687.1"/>
    <property type="molecule type" value="Genomic_DNA"/>
</dbReference>
<protein>
    <recommendedName>
        <fullName evidence="4">LTD domain-containing protein</fullName>
    </recommendedName>
</protein>
<dbReference type="SUPFAM" id="SSF51055">
    <property type="entry name" value="Carbohydrate binding domain"/>
    <property type="match status" value="2"/>
</dbReference>
<dbReference type="InterPro" id="IPR006311">
    <property type="entry name" value="TAT_signal"/>
</dbReference>
<feature type="compositionally biased region" description="Polar residues" evidence="2">
    <location>
        <begin position="166"/>
        <end position="187"/>
    </location>
</feature>
<dbReference type="Pfam" id="PF02839">
    <property type="entry name" value="CBM_5_12"/>
    <property type="match status" value="2"/>
</dbReference>
<proteinExistence type="predicted"/>
<name>A0A8J3C057_9ACTN</name>
<dbReference type="GO" id="GO:0030246">
    <property type="term" value="F:carbohydrate binding"/>
    <property type="evidence" value="ECO:0007669"/>
    <property type="project" value="InterPro"/>
</dbReference>
<dbReference type="GO" id="GO:0005975">
    <property type="term" value="P:carbohydrate metabolic process"/>
    <property type="evidence" value="ECO:0007669"/>
    <property type="project" value="InterPro"/>
</dbReference>
<dbReference type="AlphaFoldDB" id="A0A8J3C057"/>
<dbReference type="PROSITE" id="PS51318">
    <property type="entry name" value="TAT"/>
    <property type="match status" value="1"/>
</dbReference>
<dbReference type="RefSeq" id="WP_229715808.1">
    <property type="nucleotide sequence ID" value="NZ_BMMX01000009.1"/>
</dbReference>
<sequence>MSPALTRRTVAAALTLSTAGLACALTAVPAFADPAGSGLVISEVYVNGGSSGASYQNKFVEFYNPSGGAVSLAGDTLQYRAATSTVVPGGSQVFALSGTVAAHGHFLVQLPGNGAGSNPGEPLPAPDASTGGSVNPGAAGGTLYLASSGSGVLPTDPAVIDKIGWGTSNSPETSAPTGNSLTLSYQRSADGTDTDDNAADFHVAAPTPRNAASDGDDSGGDGGDDGGGDDGGPAPQTLTIAAIQGTDTDTSPYAGQSVTTEGVVTATYPAGGLNGFFLQTGGSGGRPADDRTPGASDAVFVFGSDAAGAVTAGQSVRVTGTVQEYQGETEIGSPEVTALPEPLPGVTADVIPWSGLDSDAEKEAHEGELVAPQGDFTVSDNYDANWYGSFVLAAGDTPLRQPTDAARAGTAAARAVVADNAQRAVTLDDGSSWNYSSGANTGRPLPWLTPDNPVSIGARVTFHEPVVLDYRYAAWTFQPTAQVTGDGADVATFADRRAANQRPAAVGGDASLATFNVENYFPTTGAKYVAAGLGTCTYYDDRAGTHITVRNCTGTDGGAGPRGAANDASFARQQAKIVTGINRLGAAIVSLEEVENSVKFGQPRDTALAGLVDALNAAAGSDVWAYAPSPAADKLPPPAQQDVIRTAFIYRSAQVSLVGPGTVLTGDSDPGEPFSIAREPLAQGFTKAGARDADAFVVVANHWKSKGSGTPLYPGDEQDTTPGSDQGAFNATRVREARDTSAFATRVAQGLGTDRIFLLGDFNAYTHEDPMEELYADGYTDLAGDLDPAESTYSYDGLQGSLDHVLANPAAHAMVTGADVWQINAQEAVAYAYSRYNYNATLLFDGGDPFAASDHDPVVAGLHLPSTPAAPAWNASTVYDTGDTVTYHGSTWRALWWTRNQPPGDPYGPWEEIATASDGTAIWTPTRVFTAGDVVLYQGRRYVAQWWTRNQAPGGPYGPWKAAG</sequence>
<dbReference type="InterPro" id="IPR047971">
    <property type="entry name" value="ExeM-like"/>
</dbReference>
<feature type="compositionally biased region" description="Acidic residues" evidence="2">
    <location>
        <begin position="214"/>
        <end position="228"/>
    </location>
</feature>
<reference evidence="5" key="1">
    <citation type="journal article" date="2014" name="Int. J. Syst. Evol. Microbiol.">
        <title>Complete genome sequence of Corynebacterium casei LMG S-19264T (=DSM 44701T), isolated from a smear-ripened cheese.</title>
        <authorList>
            <consortium name="US DOE Joint Genome Institute (JGI-PGF)"/>
            <person name="Walter F."/>
            <person name="Albersmeier A."/>
            <person name="Kalinowski J."/>
            <person name="Ruckert C."/>
        </authorList>
    </citation>
    <scope>NUCLEOTIDE SEQUENCE</scope>
    <source>
        <strain evidence="5">CGMCC 4.7299</strain>
    </source>
</reference>
<evidence type="ECO:0000259" key="4">
    <source>
        <dbReference type="PROSITE" id="PS51841"/>
    </source>
</evidence>
<keyword evidence="3" id="KW-0732">Signal</keyword>
<dbReference type="CDD" id="cd04486">
    <property type="entry name" value="YhcR_OBF_like"/>
    <property type="match status" value="1"/>
</dbReference>
<evidence type="ECO:0000256" key="1">
    <source>
        <dbReference type="ARBA" id="ARBA00022801"/>
    </source>
</evidence>
<dbReference type="Gene3D" id="2.10.10.20">
    <property type="entry name" value="Carbohydrate-binding module superfamily 5/12"/>
    <property type="match status" value="2"/>
</dbReference>
<dbReference type="GO" id="GO:0005576">
    <property type="term" value="C:extracellular region"/>
    <property type="evidence" value="ECO:0007669"/>
    <property type="project" value="InterPro"/>
</dbReference>
<dbReference type="CDD" id="cd10283">
    <property type="entry name" value="MnuA_DNase1-like"/>
    <property type="match status" value="1"/>
</dbReference>
<comment type="caution">
    <text evidence="5">The sequence shown here is derived from an EMBL/GenBank/DDBJ whole genome shotgun (WGS) entry which is preliminary data.</text>
</comment>
<dbReference type="CDD" id="cd12215">
    <property type="entry name" value="ChiC_BD"/>
    <property type="match status" value="2"/>
</dbReference>
<reference evidence="5" key="2">
    <citation type="submission" date="2020-09" db="EMBL/GenBank/DDBJ databases">
        <authorList>
            <person name="Sun Q."/>
            <person name="Zhou Y."/>
        </authorList>
    </citation>
    <scope>NUCLEOTIDE SEQUENCE</scope>
    <source>
        <strain evidence="5">CGMCC 4.7299</strain>
    </source>
</reference>
<dbReference type="InterPro" id="IPR036573">
    <property type="entry name" value="CBM_sf_5/12"/>
</dbReference>
<gene>
    <name evidence="5" type="ORF">GCM10012284_26980</name>
</gene>
<dbReference type="PANTHER" id="PTHR42834">
    <property type="entry name" value="ENDONUCLEASE/EXONUCLEASE/PHOSPHATASE FAMILY PROTEIN (AFU_ORTHOLOGUE AFUA_3G09210)"/>
    <property type="match status" value="1"/>
</dbReference>
<dbReference type="SUPFAM" id="SSF56219">
    <property type="entry name" value="DNase I-like"/>
    <property type="match status" value="1"/>
</dbReference>
<dbReference type="SMART" id="SM00495">
    <property type="entry name" value="ChtBD3"/>
    <property type="match status" value="2"/>
</dbReference>
<dbReference type="InterPro" id="IPR001322">
    <property type="entry name" value="Lamin_tail_dom"/>
</dbReference>
<dbReference type="Pfam" id="PF03372">
    <property type="entry name" value="Exo_endo_phos"/>
    <property type="match status" value="1"/>
</dbReference>
<feature type="domain" description="LTD" evidence="4">
    <location>
        <begin position="27"/>
        <end position="167"/>
    </location>
</feature>
<feature type="region of interest" description="Disordered" evidence="2">
    <location>
        <begin position="163"/>
        <end position="237"/>
    </location>
</feature>
<feature type="region of interest" description="Disordered" evidence="2">
    <location>
        <begin position="112"/>
        <end position="134"/>
    </location>
</feature>
<keyword evidence="1" id="KW-0378">Hydrolase</keyword>
<dbReference type="InterPro" id="IPR005135">
    <property type="entry name" value="Endo/exonuclease/phosphatase"/>
</dbReference>
<evidence type="ECO:0000313" key="5">
    <source>
        <dbReference type="EMBL" id="GGK91687.1"/>
    </source>
</evidence>
<dbReference type="GO" id="GO:0004553">
    <property type="term" value="F:hydrolase activity, hydrolyzing O-glycosyl compounds"/>
    <property type="evidence" value="ECO:0007669"/>
    <property type="project" value="InterPro"/>
</dbReference>
<dbReference type="InterPro" id="IPR036691">
    <property type="entry name" value="Endo/exonu/phosph_ase_sf"/>
</dbReference>
<accession>A0A8J3C057</accession>
<evidence type="ECO:0000256" key="2">
    <source>
        <dbReference type="SAM" id="MobiDB-lite"/>
    </source>
</evidence>
<dbReference type="PANTHER" id="PTHR42834:SF1">
    <property type="entry name" value="ENDONUCLEASE_EXONUCLEASE_PHOSPHATASE FAMILY PROTEIN (AFU_ORTHOLOGUE AFUA_3G09210)"/>
    <property type="match status" value="1"/>
</dbReference>
<keyword evidence="6" id="KW-1185">Reference proteome</keyword>
<organism evidence="5 6">
    <name type="scientific">Mangrovihabitans endophyticus</name>
    <dbReference type="NCBI Taxonomy" id="1751298"/>
    <lineage>
        <taxon>Bacteria</taxon>
        <taxon>Bacillati</taxon>
        <taxon>Actinomycetota</taxon>
        <taxon>Actinomycetes</taxon>
        <taxon>Micromonosporales</taxon>
        <taxon>Micromonosporaceae</taxon>
        <taxon>Mangrovihabitans</taxon>
    </lineage>
</organism>
<dbReference type="PROSITE" id="PS51257">
    <property type="entry name" value="PROKAR_LIPOPROTEIN"/>
    <property type="match status" value="1"/>
</dbReference>
<dbReference type="Pfam" id="PF00932">
    <property type="entry name" value="LTD"/>
    <property type="match status" value="1"/>
</dbReference>
<dbReference type="PROSITE" id="PS51841">
    <property type="entry name" value="LTD"/>
    <property type="match status" value="1"/>
</dbReference>
<evidence type="ECO:0000313" key="6">
    <source>
        <dbReference type="Proteomes" id="UP000656042"/>
    </source>
</evidence>
<dbReference type="Proteomes" id="UP000656042">
    <property type="component" value="Unassembled WGS sequence"/>
</dbReference>
<feature type="signal peptide" evidence="3">
    <location>
        <begin position="1"/>
        <end position="32"/>
    </location>
</feature>
<feature type="region of interest" description="Disordered" evidence="2">
    <location>
        <begin position="707"/>
        <end position="726"/>
    </location>
</feature>
<dbReference type="NCBIfam" id="NF033681">
    <property type="entry name" value="ExeM_NucH_DNase"/>
    <property type="match status" value="1"/>
</dbReference>
<dbReference type="Gene3D" id="3.60.10.10">
    <property type="entry name" value="Endonuclease/exonuclease/phosphatase"/>
    <property type="match status" value="1"/>
</dbReference>